<comment type="subcellular location">
    <subcellularLocation>
        <location evidence="1">Membrane</location>
        <topology evidence="1">Multi-pass membrane protein</topology>
    </subcellularLocation>
</comment>
<evidence type="ECO:0000256" key="9">
    <source>
        <dbReference type="ARBA" id="ARBA00023303"/>
    </source>
</evidence>
<evidence type="ECO:0000259" key="13">
    <source>
        <dbReference type="Pfam" id="PF14703"/>
    </source>
</evidence>
<feature type="transmembrane region" description="Helical" evidence="10">
    <location>
        <begin position="445"/>
        <end position="464"/>
    </location>
</feature>
<keyword evidence="4 10" id="KW-0812">Transmembrane</keyword>
<dbReference type="InterPro" id="IPR045122">
    <property type="entry name" value="Csc1-like"/>
</dbReference>
<feature type="domain" description="CSC1/OSCA1-like cytosolic" evidence="13">
    <location>
        <begin position="186"/>
        <end position="340"/>
    </location>
</feature>
<keyword evidence="3" id="KW-0813">Transport</keyword>
<gene>
    <name evidence="14" type="ORF">O6P43_019056</name>
</gene>
<evidence type="ECO:0000256" key="3">
    <source>
        <dbReference type="ARBA" id="ARBA00022448"/>
    </source>
</evidence>
<feature type="transmembrane region" description="Helical" evidence="10">
    <location>
        <begin position="86"/>
        <end position="110"/>
    </location>
</feature>
<keyword evidence="8 10" id="KW-0472">Membrane</keyword>
<dbReference type="GO" id="GO:0005227">
    <property type="term" value="F:calcium-activated cation channel activity"/>
    <property type="evidence" value="ECO:0007669"/>
    <property type="project" value="InterPro"/>
</dbReference>
<comment type="caution">
    <text evidence="14">The sequence shown here is derived from an EMBL/GenBank/DDBJ whole genome shotgun (WGS) entry which is preliminary data.</text>
</comment>
<evidence type="ECO:0000256" key="7">
    <source>
        <dbReference type="ARBA" id="ARBA00023065"/>
    </source>
</evidence>
<keyword evidence="9" id="KW-0407">Ion channel</keyword>
<evidence type="ECO:0000313" key="14">
    <source>
        <dbReference type="EMBL" id="KAJ7958306.1"/>
    </source>
</evidence>
<feature type="transmembrane region" description="Helical" evidence="10">
    <location>
        <begin position="397"/>
        <end position="418"/>
    </location>
</feature>
<dbReference type="GO" id="GO:0005886">
    <property type="term" value="C:plasma membrane"/>
    <property type="evidence" value="ECO:0007669"/>
    <property type="project" value="TreeGrafter"/>
</dbReference>
<sequence length="717" mass="81400">MNVAALLTSAGINIGICVVLFSLYSILRKQPGNVSVYFGRRLAYRRAKCIDPFCLERFVPSPSWILKAWETTEDELLAVGGLDAVVFLRIVAFSIRIFSVAAVICTFLVLPVNYYGHEGIHKEIPSESLDAFTIKNVKEGSDWLWTHCLALYIITCSSGLLLYFEFKNIAKMRLAHIIGSPTSPSHFAILVRGIPWCAKGSYCDTVKKFFSNYHAASYLSHQMVYKSGTVHKLMNDAEKMCNVFKATSVNQNCMPSFLRCGFCGEPTNSFRKLSDEDTVNGRSSYVDMHLSSRKKECAAAFVFFKTRYAAIVASQVLQSSNPMLWVTDLAPEPHDVYWPNLCIPYRQLWIRKIGTLMASIAFMLVFLVPVTFVQGLTELDKLQLRLPFLRGILKNKFIIQLVTGYLPSVILILFLYAVPPMMMLFSAVEGCISRSGRKKSACYKILYFTIWNVFYVNIFTGSFIRQLDVFSSVKELPSQLAKAVPEQATFFITYVLSSGWASLACELMQFFPLFCNLFSRFILRSKDNSSDCTLSFPYHTEVPRVLLFGFLGFTCSILAPLILPFLLVYFFLAYLVYRNQIINVYVSKYESGGQFWPIAHKTTVFSLVFTQVVALGVFSIKRSTAATGFTIPLIIITLLFHEYCRQRFLPIFNNHVAEVLIKLDRQDEETGRMEEIYKQLHSAYCQLTITSHDSCPSQSLSHQLDRSIQDPESSRQV</sequence>
<reference evidence="14" key="1">
    <citation type="journal article" date="2023" name="Science">
        <title>Elucidation of the pathway for biosynthesis of saponin adjuvants from the soapbark tree.</title>
        <authorList>
            <person name="Reed J."/>
            <person name="Orme A."/>
            <person name="El-Demerdash A."/>
            <person name="Owen C."/>
            <person name="Martin L.B.B."/>
            <person name="Misra R.C."/>
            <person name="Kikuchi S."/>
            <person name="Rejzek M."/>
            <person name="Martin A.C."/>
            <person name="Harkess A."/>
            <person name="Leebens-Mack J."/>
            <person name="Louveau T."/>
            <person name="Stephenson M.J."/>
            <person name="Osbourn A."/>
        </authorList>
    </citation>
    <scope>NUCLEOTIDE SEQUENCE</scope>
    <source>
        <strain evidence="14">S10</strain>
    </source>
</reference>
<dbReference type="AlphaFoldDB" id="A0AAD7LJ45"/>
<dbReference type="InterPro" id="IPR027815">
    <property type="entry name" value="CSC1/OSCA1-like_cyt"/>
</dbReference>
<comment type="similarity">
    <text evidence="2">Belongs to the CSC1 (TC 1.A.17) family.</text>
</comment>
<feature type="domain" description="CSC1/OSCA1-like N-terminal transmembrane" evidence="12">
    <location>
        <begin position="5"/>
        <end position="165"/>
    </location>
</feature>
<evidence type="ECO:0000256" key="10">
    <source>
        <dbReference type="SAM" id="Phobius"/>
    </source>
</evidence>
<feature type="transmembrane region" description="Helical" evidence="10">
    <location>
        <begin position="143"/>
        <end position="164"/>
    </location>
</feature>
<feature type="transmembrane region" description="Helical" evidence="10">
    <location>
        <begin position="356"/>
        <end position="377"/>
    </location>
</feature>
<evidence type="ECO:0000256" key="8">
    <source>
        <dbReference type="ARBA" id="ARBA00023136"/>
    </source>
</evidence>
<evidence type="ECO:0000256" key="6">
    <source>
        <dbReference type="ARBA" id="ARBA00022989"/>
    </source>
</evidence>
<accession>A0AAD7LJ45</accession>
<dbReference type="PANTHER" id="PTHR13018">
    <property type="entry name" value="PROBABLE MEMBRANE PROTEIN DUF221-RELATED"/>
    <property type="match status" value="1"/>
</dbReference>
<dbReference type="Pfam" id="PF14703">
    <property type="entry name" value="PHM7_cyt"/>
    <property type="match status" value="1"/>
</dbReference>
<evidence type="ECO:0000256" key="2">
    <source>
        <dbReference type="ARBA" id="ARBA00007779"/>
    </source>
</evidence>
<dbReference type="EMBL" id="JARAOO010000008">
    <property type="protein sequence ID" value="KAJ7958306.1"/>
    <property type="molecule type" value="Genomic_DNA"/>
</dbReference>
<proteinExistence type="inferred from homology"/>
<keyword evidence="15" id="KW-1185">Reference proteome</keyword>
<evidence type="ECO:0000256" key="1">
    <source>
        <dbReference type="ARBA" id="ARBA00004141"/>
    </source>
</evidence>
<protein>
    <submittedName>
        <fullName evidence="14">CSC1-like protein RXW8</fullName>
    </submittedName>
</protein>
<dbReference type="PANTHER" id="PTHR13018:SF117">
    <property type="entry name" value="CSC1-LIKE PROTEIN RXW8"/>
    <property type="match status" value="1"/>
</dbReference>
<dbReference type="Proteomes" id="UP001163823">
    <property type="component" value="Chromosome 8"/>
</dbReference>
<dbReference type="KEGG" id="qsa:O6P43_019056"/>
<dbReference type="Pfam" id="PF02714">
    <property type="entry name" value="RSN1_7TM"/>
    <property type="match status" value="1"/>
</dbReference>
<dbReference type="InterPro" id="IPR032880">
    <property type="entry name" value="CSC1/OSCA1-like_N"/>
</dbReference>
<evidence type="ECO:0000256" key="5">
    <source>
        <dbReference type="ARBA" id="ARBA00022837"/>
    </source>
</evidence>
<name>A0AAD7LJ45_QUISA</name>
<evidence type="ECO:0000259" key="12">
    <source>
        <dbReference type="Pfam" id="PF13967"/>
    </source>
</evidence>
<feature type="transmembrane region" description="Helical" evidence="10">
    <location>
        <begin position="6"/>
        <end position="27"/>
    </location>
</feature>
<feature type="transmembrane region" description="Helical" evidence="10">
    <location>
        <begin position="545"/>
        <end position="577"/>
    </location>
</feature>
<dbReference type="Pfam" id="PF13967">
    <property type="entry name" value="RSN1_TM"/>
    <property type="match status" value="1"/>
</dbReference>
<feature type="transmembrane region" description="Helical" evidence="10">
    <location>
        <begin position="626"/>
        <end position="644"/>
    </location>
</feature>
<evidence type="ECO:0000313" key="15">
    <source>
        <dbReference type="Proteomes" id="UP001163823"/>
    </source>
</evidence>
<feature type="transmembrane region" description="Helical" evidence="10">
    <location>
        <begin position="598"/>
        <end position="620"/>
    </location>
</feature>
<evidence type="ECO:0000256" key="4">
    <source>
        <dbReference type="ARBA" id="ARBA00022692"/>
    </source>
</evidence>
<keyword evidence="7" id="KW-0406">Ion transport</keyword>
<keyword evidence="5" id="KW-0106">Calcium</keyword>
<feature type="domain" description="CSC1/OSCA1-like 7TM region" evidence="11">
    <location>
        <begin position="351"/>
        <end position="618"/>
    </location>
</feature>
<dbReference type="InterPro" id="IPR003864">
    <property type="entry name" value="CSC1/OSCA1-like_7TM"/>
</dbReference>
<organism evidence="14 15">
    <name type="scientific">Quillaja saponaria</name>
    <name type="common">Soap bark tree</name>
    <dbReference type="NCBI Taxonomy" id="32244"/>
    <lineage>
        <taxon>Eukaryota</taxon>
        <taxon>Viridiplantae</taxon>
        <taxon>Streptophyta</taxon>
        <taxon>Embryophyta</taxon>
        <taxon>Tracheophyta</taxon>
        <taxon>Spermatophyta</taxon>
        <taxon>Magnoliopsida</taxon>
        <taxon>eudicotyledons</taxon>
        <taxon>Gunneridae</taxon>
        <taxon>Pentapetalae</taxon>
        <taxon>rosids</taxon>
        <taxon>fabids</taxon>
        <taxon>Fabales</taxon>
        <taxon>Quillajaceae</taxon>
        <taxon>Quillaja</taxon>
    </lineage>
</organism>
<keyword evidence="6 10" id="KW-1133">Transmembrane helix</keyword>
<evidence type="ECO:0000259" key="11">
    <source>
        <dbReference type="Pfam" id="PF02714"/>
    </source>
</evidence>